<dbReference type="HOGENOM" id="CLU_1807317_0_0_1"/>
<sequence>MTRCRCRRRWNSCMPGSAISSARHAYSAILWAISGGSSLIPLYCEVALSRSSYLRIGAPRRRILLQRRWALDRRHCSTDSGLSQLPCALRCRVWASRTTSRVSNPASEETQTQDEMIRMVAGQLRITRNGRPTVTENEHCTPR</sequence>
<dbReference type="InParanoid" id="D8PZR8"/>
<reference evidence="1 2" key="1">
    <citation type="journal article" date="2010" name="Nat. Biotechnol.">
        <title>Genome sequence of the model mushroom Schizophyllum commune.</title>
        <authorList>
            <person name="Ohm R.A."/>
            <person name="de Jong J.F."/>
            <person name="Lugones L.G."/>
            <person name="Aerts A."/>
            <person name="Kothe E."/>
            <person name="Stajich J.E."/>
            <person name="de Vries R.P."/>
            <person name="Record E."/>
            <person name="Levasseur A."/>
            <person name="Baker S.E."/>
            <person name="Bartholomew K.A."/>
            <person name="Coutinho P.M."/>
            <person name="Erdmann S."/>
            <person name="Fowler T.J."/>
            <person name="Gathman A.C."/>
            <person name="Lombard V."/>
            <person name="Henrissat B."/>
            <person name="Knabe N."/>
            <person name="Kuees U."/>
            <person name="Lilly W.W."/>
            <person name="Lindquist E."/>
            <person name="Lucas S."/>
            <person name="Magnuson J.K."/>
            <person name="Piumi F."/>
            <person name="Raudaskoski M."/>
            <person name="Salamov A."/>
            <person name="Schmutz J."/>
            <person name="Schwarze F.W.M.R."/>
            <person name="vanKuyk P.A."/>
            <person name="Horton J.S."/>
            <person name="Grigoriev I.V."/>
            <person name="Woesten H.A.B."/>
        </authorList>
    </citation>
    <scope>NUCLEOTIDE SEQUENCE [LARGE SCALE GENOMIC DNA]</scope>
    <source>
        <strain evidence="2">H4-8 / FGSC 9210</strain>
    </source>
</reference>
<proteinExistence type="predicted"/>
<protein>
    <submittedName>
        <fullName evidence="1">Expressed protein</fullName>
    </submittedName>
</protein>
<accession>D8PZR8</accession>
<dbReference type="Proteomes" id="UP000007431">
    <property type="component" value="Unassembled WGS sequence"/>
</dbReference>
<gene>
    <name evidence="1" type="ORF">SCHCODRAFT_84765</name>
</gene>
<evidence type="ECO:0000313" key="1">
    <source>
        <dbReference type="EMBL" id="EFI99487.1"/>
    </source>
</evidence>
<dbReference type="RefSeq" id="XP_003034390.1">
    <property type="nucleotide sequence ID" value="XM_003034344.1"/>
</dbReference>
<dbReference type="GeneID" id="9585437"/>
<keyword evidence="2" id="KW-1185">Reference proteome</keyword>
<organism evidence="2">
    <name type="scientific">Schizophyllum commune (strain H4-8 / FGSC 9210)</name>
    <name type="common">Split gill fungus</name>
    <dbReference type="NCBI Taxonomy" id="578458"/>
    <lineage>
        <taxon>Eukaryota</taxon>
        <taxon>Fungi</taxon>
        <taxon>Dikarya</taxon>
        <taxon>Basidiomycota</taxon>
        <taxon>Agaricomycotina</taxon>
        <taxon>Agaricomycetes</taxon>
        <taxon>Agaricomycetidae</taxon>
        <taxon>Agaricales</taxon>
        <taxon>Schizophyllaceae</taxon>
        <taxon>Schizophyllum</taxon>
    </lineage>
</organism>
<dbReference type="OrthoDB" id="10310009at2759"/>
<dbReference type="VEuPathDB" id="FungiDB:SCHCODRAFT_02192509"/>
<dbReference type="KEGG" id="scm:SCHCO_02192509"/>
<dbReference type="AlphaFoldDB" id="D8PZR8"/>
<evidence type="ECO:0000313" key="2">
    <source>
        <dbReference type="Proteomes" id="UP000007431"/>
    </source>
</evidence>
<dbReference type="EMBL" id="GL377304">
    <property type="protein sequence ID" value="EFI99487.1"/>
    <property type="molecule type" value="Genomic_DNA"/>
</dbReference>
<name>D8PZR8_SCHCM</name>